<dbReference type="InterPro" id="IPR016874">
    <property type="entry name" value="TcmP-like"/>
</dbReference>
<dbReference type="PANTHER" id="PTHR43619">
    <property type="entry name" value="S-ADENOSYL-L-METHIONINE-DEPENDENT METHYLTRANSFERASE YKTD-RELATED"/>
    <property type="match status" value="1"/>
</dbReference>
<dbReference type="EMBL" id="BAABJM010000001">
    <property type="protein sequence ID" value="GAA5046677.1"/>
    <property type="molecule type" value="Genomic_DNA"/>
</dbReference>
<evidence type="ECO:0000256" key="1">
    <source>
        <dbReference type="ARBA" id="ARBA00022603"/>
    </source>
</evidence>
<accession>A0ABP9JZR3</accession>
<dbReference type="GO" id="GO:0008168">
    <property type="term" value="F:methyltransferase activity"/>
    <property type="evidence" value="ECO:0007669"/>
    <property type="project" value="UniProtKB-KW"/>
</dbReference>
<gene>
    <name evidence="3" type="ORF">GCM10023318_12330</name>
</gene>
<organism evidence="3 4">
    <name type="scientific">Nocardia callitridis</name>
    <dbReference type="NCBI Taxonomy" id="648753"/>
    <lineage>
        <taxon>Bacteria</taxon>
        <taxon>Bacillati</taxon>
        <taxon>Actinomycetota</taxon>
        <taxon>Actinomycetes</taxon>
        <taxon>Mycobacteriales</taxon>
        <taxon>Nocardiaceae</taxon>
        <taxon>Nocardia</taxon>
    </lineage>
</organism>
<name>A0ABP9JZR3_9NOCA</name>
<keyword evidence="4" id="KW-1185">Reference proteome</keyword>
<dbReference type="InterPro" id="IPR029063">
    <property type="entry name" value="SAM-dependent_MTases_sf"/>
</dbReference>
<dbReference type="PANTHER" id="PTHR43619:SF2">
    <property type="entry name" value="S-ADENOSYL-L-METHIONINE-DEPENDENT METHYLTRANSFERASES SUPERFAMILY PROTEIN"/>
    <property type="match status" value="1"/>
</dbReference>
<dbReference type="Gene3D" id="3.40.50.150">
    <property type="entry name" value="Vaccinia Virus protein VP39"/>
    <property type="match status" value="1"/>
</dbReference>
<dbReference type="Pfam" id="PF04072">
    <property type="entry name" value="LCM"/>
    <property type="match status" value="1"/>
</dbReference>
<evidence type="ECO:0000313" key="4">
    <source>
        <dbReference type="Proteomes" id="UP001500603"/>
    </source>
</evidence>
<keyword evidence="1 3" id="KW-0489">Methyltransferase</keyword>
<dbReference type="Proteomes" id="UP001500603">
    <property type="component" value="Unassembled WGS sequence"/>
</dbReference>
<dbReference type="GO" id="GO:0032259">
    <property type="term" value="P:methylation"/>
    <property type="evidence" value="ECO:0007669"/>
    <property type="project" value="UniProtKB-KW"/>
</dbReference>
<dbReference type="InterPro" id="IPR007213">
    <property type="entry name" value="Ppm1/Ppm2/Tcmp"/>
</dbReference>
<keyword evidence="2" id="KW-0808">Transferase</keyword>
<dbReference type="PIRSF" id="PIRSF028177">
    <property type="entry name" value="Polyketide_synth_Omtfrase_TcmP"/>
    <property type="match status" value="1"/>
</dbReference>
<reference evidence="4" key="1">
    <citation type="journal article" date="2019" name="Int. J. Syst. Evol. Microbiol.">
        <title>The Global Catalogue of Microorganisms (GCM) 10K type strain sequencing project: providing services to taxonomists for standard genome sequencing and annotation.</title>
        <authorList>
            <consortium name="The Broad Institute Genomics Platform"/>
            <consortium name="The Broad Institute Genome Sequencing Center for Infectious Disease"/>
            <person name="Wu L."/>
            <person name="Ma J."/>
        </authorList>
    </citation>
    <scope>NUCLEOTIDE SEQUENCE [LARGE SCALE GENOMIC DNA]</scope>
    <source>
        <strain evidence="4">JCM 18298</strain>
    </source>
</reference>
<comment type="caution">
    <text evidence="3">The sequence shown here is derived from an EMBL/GenBank/DDBJ whole genome shotgun (WGS) entry which is preliminary data.</text>
</comment>
<evidence type="ECO:0000313" key="3">
    <source>
        <dbReference type="EMBL" id="GAA5046677.1"/>
    </source>
</evidence>
<sequence>MAVQKVDFTGVQSTMLVTLFLRALDSRETHPVLGDHFAAEAVDRIDYDWARLDKPTITRNRFGLALRAKQFDEWTAQFLHRNPEATVLQLACGLDTRAFRLDRPVGVRWFDIDLSDVVALRRELYSETEDYRMIAASVTDEAWLTEIPEDKPTLILAEGLLMYLREPEVRRLSAQLTGHFPSGELIFDGVAPWVATMTQLLKKYFHRWYDYPAYWTATREAEEIERWDPRLRYRDHVCVVGLYEQVPDLALRRFYRIGSRLPWLRNYLRVFRAEF</sequence>
<proteinExistence type="predicted"/>
<dbReference type="RefSeq" id="WP_345494047.1">
    <property type="nucleotide sequence ID" value="NZ_BAABJM010000001.1"/>
</dbReference>
<dbReference type="SUPFAM" id="SSF53335">
    <property type="entry name" value="S-adenosyl-L-methionine-dependent methyltransferases"/>
    <property type="match status" value="1"/>
</dbReference>
<protein>
    <submittedName>
        <fullName evidence="3">Class I SAM-dependent methyltransferase</fullName>
    </submittedName>
</protein>
<evidence type="ECO:0000256" key="2">
    <source>
        <dbReference type="ARBA" id="ARBA00022679"/>
    </source>
</evidence>